<keyword evidence="2" id="KW-0560">Oxidoreductase</keyword>
<accession>A0ABD6P260</accession>
<gene>
    <name evidence="3" type="ORF">A5672_19930</name>
</gene>
<dbReference type="Proteomes" id="UP000092086">
    <property type="component" value="Unassembled WGS sequence"/>
</dbReference>
<dbReference type="PANTHER" id="PTHR43669">
    <property type="entry name" value="5-KETO-D-GLUCONATE 5-REDUCTASE"/>
    <property type="match status" value="1"/>
</dbReference>
<dbReference type="InterPro" id="IPR020904">
    <property type="entry name" value="Sc_DH/Rdtase_CS"/>
</dbReference>
<dbReference type="GO" id="GO:0016491">
    <property type="term" value="F:oxidoreductase activity"/>
    <property type="evidence" value="ECO:0007669"/>
    <property type="project" value="UniProtKB-KW"/>
</dbReference>
<dbReference type="InterPro" id="IPR036291">
    <property type="entry name" value="NAD(P)-bd_dom_sf"/>
</dbReference>
<protein>
    <submittedName>
        <fullName evidence="3">Short-chain dehydrogenase</fullName>
    </submittedName>
</protein>
<dbReference type="EMBL" id="LZIT01000187">
    <property type="protein sequence ID" value="OBG36330.1"/>
    <property type="molecule type" value="Genomic_DNA"/>
</dbReference>
<evidence type="ECO:0000256" key="1">
    <source>
        <dbReference type="ARBA" id="ARBA00006484"/>
    </source>
</evidence>
<dbReference type="SUPFAM" id="SSF51735">
    <property type="entry name" value="NAD(P)-binding Rossmann-fold domains"/>
    <property type="match status" value="1"/>
</dbReference>
<name>A0ABD6P260_9MYCO</name>
<comment type="caution">
    <text evidence="3">The sequence shown here is derived from an EMBL/GenBank/DDBJ whole genome shotgun (WGS) entry which is preliminary data.</text>
</comment>
<dbReference type="PRINTS" id="PR00081">
    <property type="entry name" value="GDHRDH"/>
</dbReference>
<dbReference type="InterPro" id="IPR002347">
    <property type="entry name" value="SDR_fam"/>
</dbReference>
<dbReference type="CDD" id="cd05233">
    <property type="entry name" value="SDR_c"/>
    <property type="match status" value="1"/>
</dbReference>
<evidence type="ECO:0000313" key="3">
    <source>
        <dbReference type="EMBL" id="OBG36330.1"/>
    </source>
</evidence>
<comment type="similarity">
    <text evidence="1">Belongs to the short-chain dehydrogenases/reductases (SDR) family.</text>
</comment>
<evidence type="ECO:0000313" key="4">
    <source>
        <dbReference type="Proteomes" id="UP000092086"/>
    </source>
</evidence>
<proteinExistence type="inferred from homology"/>
<organism evidence="3 4">
    <name type="scientific">Mycobacterium alsense</name>
    <dbReference type="NCBI Taxonomy" id="324058"/>
    <lineage>
        <taxon>Bacteria</taxon>
        <taxon>Bacillati</taxon>
        <taxon>Actinomycetota</taxon>
        <taxon>Actinomycetes</taxon>
        <taxon>Mycobacteriales</taxon>
        <taxon>Mycobacteriaceae</taxon>
        <taxon>Mycobacterium</taxon>
    </lineage>
</organism>
<dbReference type="AlphaFoldDB" id="A0ABD6P260"/>
<dbReference type="PROSITE" id="PS00061">
    <property type="entry name" value="ADH_SHORT"/>
    <property type="match status" value="1"/>
</dbReference>
<evidence type="ECO:0000256" key="2">
    <source>
        <dbReference type="ARBA" id="ARBA00023002"/>
    </source>
</evidence>
<dbReference type="Pfam" id="PF00106">
    <property type="entry name" value="adh_short"/>
    <property type="match status" value="1"/>
</dbReference>
<sequence>MSRTVVVGASSGLGRCIGVGLARRGDRVALLARRRERIDGAAQEAGPGAVAIECDVTDEASCRAAIGAAADALGGIDNLVYAPAVGPLVRMVDTDARTWRRIFDTNVIGASLVTAAAVPHLTAAAGKAVYLSSDAGTFGPPWPGLGAYGVSKAALERLVEAWQAEHPDVGFTSLIVGECAGGEGDGQTGMNIGWDTDLAMKAVPLWSSRGCMPGKLMPIEDLVDVVHTILRTHAATSMPVVVARGASAAPAAFADAAPQS</sequence>
<dbReference type="Gene3D" id="3.40.50.720">
    <property type="entry name" value="NAD(P)-binding Rossmann-like Domain"/>
    <property type="match status" value="1"/>
</dbReference>
<reference evidence="3 4" key="1">
    <citation type="submission" date="2016-06" db="EMBL/GenBank/DDBJ databases">
        <authorList>
            <person name="Sutton G."/>
            <person name="Brinkac L."/>
            <person name="Sanka R."/>
            <person name="Adams M."/>
            <person name="Lau E."/>
            <person name="Sam S."/>
            <person name="Sreng N."/>
            <person name="Him V."/>
            <person name="Kerleguer A."/>
            <person name="Cheng S."/>
        </authorList>
    </citation>
    <scope>NUCLEOTIDE SEQUENCE [LARGE SCALE GENOMIC DNA]</scope>
    <source>
        <strain evidence="3 4">E2978</strain>
    </source>
</reference>
<dbReference type="PANTHER" id="PTHR43669:SF3">
    <property type="entry name" value="ALCOHOL DEHYDROGENASE, PUTATIVE (AFU_ORTHOLOGUE AFUA_3G03445)-RELATED"/>
    <property type="match status" value="1"/>
</dbReference>